<dbReference type="OrthoDB" id="2799812at2759"/>
<proteinExistence type="predicted"/>
<gene>
    <name evidence="3" type="ORF">EUX98_g5196</name>
</gene>
<evidence type="ECO:0000259" key="2">
    <source>
        <dbReference type="Pfam" id="PF08386"/>
    </source>
</evidence>
<dbReference type="SUPFAM" id="SSF53474">
    <property type="entry name" value="alpha/beta-Hydrolases"/>
    <property type="match status" value="1"/>
</dbReference>
<accession>A0A4S4MZY8</accession>
<name>A0A4S4MZY8_9APHY</name>
<dbReference type="InterPro" id="IPR013595">
    <property type="entry name" value="Pept_S33_TAP-like_C"/>
</dbReference>
<reference evidence="3 4" key="1">
    <citation type="submission" date="2019-02" db="EMBL/GenBank/DDBJ databases">
        <title>Genome sequencing of the rare red list fungi Antrodiella citrinella (Flaviporus citrinellus).</title>
        <authorList>
            <person name="Buettner E."/>
            <person name="Kellner H."/>
        </authorList>
    </citation>
    <scope>NUCLEOTIDE SEQUENCE [LARGE SCALE GENOMIC DNA]</scope>
    <source>
        <strain evidence="3 4">DSM 108506</strain>
    </source>
</reference>
<feature type="region of interest" description="Disordered" evidence="1">
    <location>
        <begin position="159"/>
        <end position="179"/>
    </location>
</feature>
<dbReference type="InterPro" id="IPR029058">
    <property type="entry name" value="AB_hydrolase_fold"/>
</dbReference>
<keyword evidence="4" id="KW-1185">Reference proteome</keyword>
<feature type="domain" description="Peptidase S33 tripeptidyl aminopeptidase-like C-terminal" evidence="2">
    <location>
        <begin position="66"/>
        <end position="159"/>
    </location>
</feature>
<evidence type="ECO:0000313" key="3">
    <source>
        <dbReference type="EMBL" id="THH28990.1"/>
    </source>
</evidence>
<dbReference type="Pfam" id="PF08386">
    <property type="entry name" value="Abhydrolase_4"/>
    <property type="match status" value="1"/>
</dbReference>
<evidence type="ECO:0000313" key="4">
    <source>
        <dbReference type="Proteomes" id="UP000308730"/>
    </source>
</evidence>
<sequence>MRGDPSLLLDLNEPTSNCDLSRTAVACNDQPLFKAPTIEEMVDERLYVYQNVSRFAFAAENVEYVDFGCQYWPAMPPEKFQGPWNHTLQNPILVLSNTLDPITPVLSGQTVAELLGSSARLLIMDGPGHTTIALPSLCVKTHLNAFFANGTLPPEGTVCPTSAGPFPSPDEDGELIREL</sequence>
<organism evidence="3 4">
    <name type="scientific">Antrodiella citrinella</name>
    <dbReference type="NCBI Taxonomy" id="2447956"/>
    <lineage>
        <taxon>Eukaryota</taxon>
        <taxon>Fungi</taxon>
        <taxon>Dikarya</taxon>
        <taxon>Basidiomycota</taxon>
        <taxon>Agaricomycotina</taxon>
        <taxon>Agaricomycetes</taxon>
        <taxon>Polyporales</taxon>
        <taxon>Steccherinaceae</taxon>
        <taxon>Antrodiella</taxon>
    </lineage>
</organism>
<dbReference type="AlphaFoldDB" id="A0A4S4MZY8"/>
<evidence type="ECO:0000256" key="1">
    <source>
        <dbReference type="SAM" id="MobiDB-lite"/>
    </source>
</evidence>
<dbReference type="EMBL" id="SGPM01000146">
    <property type="protein sequence ID" value="THH28990.1"/>
    <property type="molecule type" value="Genomic_DNA"/>
</dbReference>
<protein>
    <recommendedName>
        <fullName evidence="2">Peptidase S33 tripeptidyl aminopeptidase-like C-terminal domain-containing protein</fullName>
    </recommendedName>
</protein>
<comment type="caution">
    <text evidence="3">The sequence shown here is derived from an EMBL/GenBank/DDBJ whole genome shotgun (WGS) entry which is preliminary data.</text>
</comment>
<dbReference type="Proteomes" id="UP000308730">
    <property type="component" value="Unassembled WGS sequence"/>
</dbReference>